<protein>
    <submittedName>
        <fullName evidence="1">Uncharacterized protein</fullName>
    </submittedName>
</protein>
<dbReference type="EMBL" id="BGPR01000613">
    <property type="protein sequence ID" value="GBM28536.1"/>
    <property type="molecule type" value="Genomic_DNA"/>
</dbReference>
<organism evidence="1 2">
    <name type="scientific">Araneus ventricosus</name>
    <name type="common">Orbweaver spider</name>
    <name type="synonym">Epeira ventricosa</name>
    <dbReference type="NCBI Taxonomy" id="182803"/>
    <lineage>
        <taxon>Eukaryota</taxon>
        <taxon>Metazoa</taxon>
        <taxon>Ecdysozoa</taxon>
        <taxon>Arthropoda</taxon>
        <taxon>Chelicerata</taxon>
        <taxon>Arachnida</taxon>
        <taxon>Araneae</taxon>
        <taxon>Araneomorphae</taxon>
        <taxon>Entelegynae</taxon>
        <taxon>Araneoidea</taxon>
        <taxon>Araneidae</taxon>
        <taxon>Araneus</taxon>
    </lineage>
</organism>
<gene>
    <name evidence="1" type="ORF">AVEN_70132_1</name>
</gene>
<comment type="caution">
    <text evidence="1">The sequence shown here is derived from an EMBL/GenBank/DDBJ whole genome shotgun (WGS) entry which is preliminary data.</text>
</comment>
<evidence type="ECO:0000313" key="2">
    <source>
        <dbReference type="Proteomes" id="UP000499080"/>
    </source>
</evidence>
<proteinExistence type="predicted"/>
<dbReference type="AlphaFoldDB" id="A0A4Y2EKL7"/>
<name>A0A4Y2EKL7_ARAVE</name>
<accession>A0A4Y2EKL7</accession>
<keyword evidence="2" id="KW-1185">Reference proteome</keyword>
<evidence type="ECO:0000313" key="1">
    <source>
        <dbReference type="EMBL" id="GBM28536.1"/>
    </source>
</evidence>
<reference evidence="1 2" key="1">
    <citation type="journal article" date="2019" name="Sci. Rep.">
        <title>Orb-weaving spider Araneus ventricosus genome elucidates the spidroin gene catalogue.</title>
        <authorList>
            <person name="Kono N."/>
            <person name="Nakamura H."/>
            <person name="Ohtoshi R."/>
            <person name="Moran D.A.P."/>
            <person name="Shinohara A."/>
            <person name="Yoshida Y."/>
            <person name="Fujiwara M."/>
            <person name="Mori M."/>
            <person name="Tomita M."/>
            <person name="Arakawa K."/>
        </authorList>
    </citation>
    <scope>NUCLEOTIDE SEQUENCE [LARGE SCALE GENOMIC DNA]</scope>
</reference>
<dbReference type="Proteomes" id="UP000499080">
    <property type="component" value="Unassembled WGS sequence"/>
</dbReference>
<sequence length="71" mass="8048">MERMEYQNAIELLEDQILRIGTCPKDACVHHPGKFQPGSTHRQDLTLIGSPPNHIYGLLPLISHFLPSCRL</sequence>